<dbReference type="InterPro" id="IPR038725">
    <property type="entry name" value="YdaG_split_barrel_FMN-bd"/>
</dbReference>
<dbReference type="STRING" id="28573.A0A0U1M0X3"/>
<dbReference type="OMA" id="AKAWWDS"/>
<sequence length="206" mass="22142">MSFSTSVSSVDPYKSKNFESDVPLKEKIEDLVKFIKDTKYGMLTTMASDSELLTSRAMALAGTENGGVDLIFHTNLHSGKTMDLTVHPAETNVSFLDVTGSGWASISGTSSILAGREIIEKFYSPALKVWLGDLGDGIHDGSPSDPRIGVIKVEAKSAVHVLPRKGLVGRAVDAGKAIAKGDVPGINKIRELSTEELADWRQSHKE</sequence>
<name>A0A0U1M0X3_TALIS</name>
<dbReference type="SUPFAM" id="SSF50475">
    <property type="entry name" value="FMN-binding split barrel"/>
    <property type="match status" value="1"/>
</dbReference>
<dbReference type="InterPro" id="IPR012349">
    <property type="entry name" value="Split_barrel_FMN-bd"/>
</dbReference>
<dbReference type="AlphaFoldDB" id="A0A0U1M0X3"/>
<reference evidence="2 3" key="1">
    <citation type="submission" date="2015-04" db="EMBL/GenBank/DDBJ databases">
        <authorList>
            <person name="Syromyatnikov M.Y."/>
            <person name="Popov V.N."/>
        </authorList>
    </citation>
    <scope>NUCLEOTIDE SEQUENCE [LARGE SCALE GENOMIC DNA]</scope>
    <source>
        <strain evidence="2">WF-38-12</strain>
    </source>
</reference>
<dbReference type="PANTHER" id="PTHR34818">
    <property type="entry name" value="PROTEIN BLI-3"/>
    <property type="match status" value="1"/>
</dbReference>
<evidence type="ECO:0000259" key="1">
    <source>
        <dbReference type="Pfam" id="PF16242"/>
    </source>
</evidence>
<dbReference type="OrthoDB" id="434253at2759"/>
<dbReference type="Pfam" id="PF16242">
    <property type="entry name" value="Pyrid_ox_like"/>
    <property type="match status" value="1"/>
</dbReference>
<keyword evidence="3" id="KW-1185">Reference proteome</keyword>
<protein>
    <submittedName>
        <fullName evidence="2">Protein bli-3</fullName>
    </submittedName>
</protein>
<dbReference type="Proteomes" id="UP000054383">
    <property type="component" value="Unassembled WGS sequence"/>
</dbReference>
<dbReference type="Gene3D" id="2.30.110.10">
    <property type="entry name" value="Electron Transport, Fmn-binding Protein, Chain A"/>
    <property type="match status" value="1"/>
</dbReference>
<evidence type="ECO:0000313" key="2">
    <source>
        <dbReference type="EMBL" id="CRG89218.1"/>
    </source>
</evidence>
<feature type="domain" description="General stress protein FMN-binding split barrel" evidence="1">
    <location>
        <begin position="26"/>
        <end position="173"/>
    </location>
</feature>
<evidence type="ECO:0000313" key="3">
    <source>
        <dbReference type="Proteomes" id="UP000054383"/>
    </source>
</evidence>
<accession>A0A0U1M0X3</accession>
<dbReference type="PANTHER" id="PTHR34818:SF1">
    <property type="entry name" value="PROTEIN BLI-3"/>
    <property type="match status" value="1"/>
</dbReference>
<organism evidence="2 3">
    <name type="scientific">Talaromyces islandicus</name>
    <name type="common">Penicillium islandicum</name>
    <dbReference type="NCBI Taxonomy" id="28573"/>
    <lineage>
        <taxon>Eukaryota</taxon>
        <taxon>Fungi</taxon>
        <taxon>Dikarya</taxon>
        <taxon>Ascomycota</taxon>
        <taxon>Pezizomycotina</taxon>
        <taxon>Eurotiomycetes</taxon>
        <taxon>Eurotiomycetidae</taxon>
        <taxon>Eurotiales</taxon>
        <taxon>Trichocomaceae</taxon>
        <taxon>Talaromyces</taxon>
        <taxon>Talaromyces sect. Islandici</taxon>
    </lineage>
</organism>
<dbReference type="EMBL" id="CVMT01000006">
    <property type="protein sequence ID" value="CRG89218.1"/>
    <property type="molecule type" value="Genomic_DNA"/>
</dbReference>
<proteinExistence type="predicted"/>
<dbReference type="InterPro" id="IPR052917">
    <property type="entry name" value="Stress-Dev_Protein"/>
</dbReference>
<gene>
    <name evidence="2" type="ORF">PISL3812_06254</name>
</gene>